<proteinExistence type="predicted"/>
<evidence type="ECO:0000256" key="7">
    <source>
        <dbReference type="ARBA" id="ARBA00023136"/>
    </source>
</evidence>
<dbReference type="InterPro" id="IPR019960">
    <property type="entry name" value="T1SS_VCA0849"/>
</dbReference>
<organism evidence="10 11">
    <name type="scientific">Mesorhizobium waimense</name>
    <dbReference type="NCBI Taxonomy" id="1300307"/>
    <lineage>
        <taxon>Bacteria</taxon>
        <taxon>Pseudomonadati</taxon>
        <taxon>Pseudomonadota</taxon>
        <taxon>Alphaproteobacteria</taxon>
        <taxon>Hyphomicrobiales</taxon>
        <taxon>Phyllobacteriaceae</taxon>
        <taxon>Mesorhizobium</taxon>
    </lineage>
</organism>
<dbReference type="RefSeq" id="WP_120018887.1">
    <property type="nucleotide sequence ID" value="NZ_QZWZ01000062.1"/>
</dbReference>
<dbReference type="AlphaFoldDB" id="A0A3A5JYC8"/>
<dbReference type="InterPro" id="IPR003995">
    <property type="entry name" value="RTX_toxin_determinant-A"/>
</dbReference>
<dbReference type="NCBIfam" id="TIGR01965">
    <property type="entry name" value="VCBS_repeat"/>
    <property type="match status" value="3"/>
</dbReference>
<comment type="subcellular location">
    <subcellularLocation>
        <location evidence="1">Membrane</location>
    </subcellularLocation>
    <subcellularLocation>
        <location evidence="2">Secreted</location>
    </subcellularLocation>
</comment>
<dbReference type="Pfam" id="PF17803">
    <property type="entry name" value="Cadherin_4"/>
    <property type="match status" value="2"/>
</dbReference>
<evidence type="ECO:0000256" key="5">
    <source>
        <dbReference type="ARBA" id="ARBA00022737"/>
    </source>
</evidence>
<dbReference type="InterPro" id="IPR001343">
    <property type="entry name" value="Hemolysn_Ca-bd"/>
</dbReference>
<evidence type="ECO:0000313" key="10">
    <source>
        <dbReference type="EMBL" id="RJT27347.1"/>
    </source>
</evidence>
<comment type="caution">
    <text evidence="10">The sequence shown here is derived from an EMBL/GenBank/DDBJ whole genome shotgun (WGS) entry which is preliminary data.</text>
</comment>
<feature type="compositionally biased region" description="Polar residues" evidence="8">
    <location>
        <begin position="514"/>
        <end position="529"/>
    </location>
</feature>
<dbReference type="PANTHER" id="PTHR38340">
    <property type="entry name" value="S-LAYER PROTEIN"/>
    <property type="match status" value="1"/>
</dbReference>
<dbReference type="GO" id="GO:0090729">
    <property type="term" value="F:toxin activity"/>
    <property type="evidence" value="ECO:0007669"/>
    <property type="project" value="UniProtKB-KW"/>
</dbReference>
<dbReference type="GO" id="GO:0005509">
    <property type="term" value="F:calcium ion binding"/>
    <property type="evidence" value="ECO:0007669"/>
    <property type="project" value="InterPro"/>
</dbReference>
<name>A0A3A5JYC8_9HYPH</name>
<keyword evidence="6" id="KW-0843">Virulence</keyword>
<keyword evidence="11" id="KW-1185">Reference proteome</keyword>
<dbReference type="Proteomes" id="UP000272706">
    <property type="component" value="Unassembled WGS sequence"/>
</dbReference>
<evidence type="ECO:0000256" key="2">
    <source>
        <dbReference type="ARBA" id="ARBA00004613"/>
    </source>
</evidence>
<dbReference type="InterPro" id="IPR010221">
    <property type="entry name" value="VCBS_dom"/>
</dbReference>
<dbReference type="InterPro" id="IPR018511">
    <property type="entry name" value="Hemolysin-typ_Ca-bd_CS"/>
</dbReference>
<dbReference type="NCBIfam" id="TIGR03661">
    <property type="entry name" value="T1SS_VCA0849"/>
    <property type="match status" value="1"/>
</dbReference>
<evidence type="ECO:0000256" key="8">
    <source>
        <dbReference type="SAM" id="MobiDB-lite"/>
    </source>
</evidence>
<dbReference type="OrthoDB" id="8335338at2"/>
<evidence type="ECO:0000313" key="11">
    <source>
        <dbReference type="Proteomes" id="UP000272706"/>
    </source>
</evidence>
<feature type="non-terminal residue" evidence="10">
    <location>
        <position position="1"/>
    </location>
</feature>
<sequence>GTNTVNNVETFTYQATDANGNTITNTITIAITDDVPTAVANSNNVAEGGIVTGNVLTNDVAGADGFAAGGGVVGVAAGNNTAVPVSGGLGGAGIAGTYGTLTLNANGTYSYDGNPNAVPVGGATDTFVYTIMDGDGDLSTTTLTINLSDSGLAASNDDLTVNEAALPIGSNPSSTAETIAGTVVDNVSGGSGPYTYALLSSATGSHGTLTFNANGTYSYTLTSPVDGVDANNGTNTVNNVETFTYQATDANGNTITNTITIAITDDVPTAVANSGNVNEGALLTVTAAAGVLTNDVAGADGFAAAGGVVGARASGGDTTTAVLTGAGTDIAGLHGTLHLNADGSYTYQSTAHSINANTTDVFVYTIMDGDGDLSTTTLTINLTDINDAPVVANTQNWMSSDPAQQTLSTPSYPNGYPLLVSIPTDADGDNLIVTATGTIPTGTFYFNGVTYVALTAGTVLYNPSGGINLLDDLVYRPTASQTDTINTNLTLDVYDGTAHVVQTVGIHEVPPTSLPSDTSQIGDGSSPLTSGNDQITTLALSQATVDAILADPHSATVVVYTDFQKTPIDTPIDPSERNPGVFGDSSAGSHREQEVQVEIRIGSDRFAVVEDDLTAGTFEQTWFYDATTGQMKATVDYDHIFLLDGAGNATATTLASYLTAHPPAAGDSWTLSYFDNDGGSWQARSVNFSFFSHNPGDPGITVNGDATLADQIYGTSGIDHLNGNGGNDVIIGRGGNDFISGGAGNDLLSGGDGNDLLIGGLGQDTMTGGAGADTFRLENIDIKDLITDFSGVGGHGDKIDLTALFDTAPGGANIGDFVNYNAGTGTLSVDSNGTTGGANFVDVATLTAPPAANTITLLYDDGTTTHTTTANLV</sequence>
<dbReference type="GO" id="GO:0016020">
    <property type="term" value="C:membrane"/>
    <property type="evidence" value="ECO:0007669"/>
    <property type="project" value="UniProtKB-SubCell"/>
</dbReference>
<feature type="domain" description="RapA2 cadherin-like" evidence="9">
    <location>
        <begin position="256"/>
        <end position="347"/>
    </location>
</feature>
<accession>A0A3A5JYC8</accession>
<evidence type="ECO:0000256" key="3">
    <source>
        <dbReference type="ARBA" id="ARBA00022525"/>
    </source>
</evidence>
<feature type="region of interest" description="Disordered" evidence="8">
    <location>
        <begin position="569"/>
        <end position="593"/>
    </location>
</feature>
<dbReference type="PRINTS" id="PR01488">
    <property type="entry name" value="RTXTOXINA"/>
</dbReference>
<dbReference type="InterPro" id="IPR050557">
    <property type="entry name" value="RTX_toxin/Mannuronan_C5-epim"/>
</dbReference>
<dbReference type="PROSITE" id="PS00330">
    <property type="entry name" value="HEMOLYSIN_CALCIUM"/>
    <property type="match status" value="2"/>
</dbReference>
<dbReference type="Pfam" id="PF00353">
    <property type="entry name" value="HemolysinCabind"/>
    <property type="match status" value="1"/>
</dbReference>
<dbReference type="SUPFAM" id="SSF51120">
    <property type="entry name" value="beta-Roll"/>
    <property type="match status" value="1"/>
</dbReference>
<dbReference type="InterPro" id="IPR040853">
    <property type="entry name" value="RapA2_cadherin-like"/>
</dbReference>
<reference evidence="10 11" key="1">
    <citation type="submission" date="2018-09" db="EMBL/GenBank/DDBJ databases">
        <title>Mesorhizobium carmichaelinearum sp. nov. isolated from Carmichaelinea spp. root nodules in New Zealand.</title>
        <authorList>
            <person name="De Meyer S.E."/>
        </authorList>
    </citation>
    <scope>NUCLEOTIDE SEQUENCE [LARGE SCALE GENOMIC DNA]</scope>
    <source>
        <strain evidence="10 11">ICMP19557</strain>
    </source>
</reference>
<keyword evidence="7" id="KW-0472">Membrane</keyword>
<keyword evidence="4" id="KW-0800">Toxin</keyword>
<dbReference type="Gene3D" id="2.150.10.10">
    <property type="entry name" value="Serralysin-like metalloprotease, C-terminal"/>
    <property type="match status" value="1"/>
</dbReference>
<dbReference type="GO" id="GO:0005576">
    <property type="term" value="C:extracellular region"/>
    <property type="evidence" value="ECO:0007669"/>
    <property type="project" value="UniProtKB-SubCell"/>
</dbReference>
<evidence type="ECO:0000256" key="6">
    <source>
        <dbReference type="ARBA" id="ARBA00023026"/>
    </source>
</evidence>
<gene>
    <name evidence="10" type="ORF">D3227_36095</name>
</gene>
<keyword evidence="3" id="KW-0964">Secreted</keyword>
<feature type="domain" description="RapA2 cadherin-like" evidence="9">
    <location>
        <begin position="24"/>
        <end position="111"/>
    </location>
</feature>
<dbReference type="EMBL" id="QZWZ01000062">
    <property type="protein sequence ID" value="RJT27347.1"/>
    <property type="molecule type" value="Genomic_DNA"/>
</dbReference>
<evidence type="ECO:0000256" key="4">
    <source>
        <dbReference type="ARBA" id="ARBA00022656"/>
    </source>
</evidence>
<dbReference type="PRINTS" id="PR00313">
    <property type="entry name" value="CABNDNGRPT"/>
</dbReference>
<evidence type="ECO:0000259" key="9">
    <source>
        <dbReference type="Pfam" id="PF17803"/>
    </source>
</evidence>
<feature type="region of interest" description="Disordered" evidence="8">
    <location>
        <begin position="509"/>
        <end position="529"/>
    </location>
</feature>
<dbReference type="PANTHER" id="PTHR38340:SF1">
    <property type="entry name" value="S-LAYER PROTEIN"/>
    <property type="match status" value="1"/>
</dbReference>
<dbReference type="InterPro" id="IPR011049">
    <property type="entry name" value="Serralysin-like_metalloprot_C"/>
</dbReference>
<evidence type="ECO:0000256" key="1">
    <source>
        <dbReference type="ARBA" id="ARBA00004370"/>
    </source>
</evidence>
<keyword evidence="5" id="KW-0677">Repeat</keyword>
<protein>
    <submittedName>
        <fullName evidence="10">Type I secretion C-terminal target domain-containing protein</fullName>
    </submittedName>
</protein>